<proteinExistence type="predicted"/>
<evidence type="ECO:0000259" key="2">
    <source>
        <dbReference type="PROSITE" id="PS50222"/>
    </source>
</evidence>
<gene>
    <name evidence="3" type="ORF">COLO4_26490</name>
</gene>
<keyword evidence="4" id="KW-1185">Reference proteome</keyword>
<feature type="domain" description="EF-hand" evidence="2">
    <location>
        <begin position="53"/>
        <end position="88"/>
    </location>
</feature>
<accession>A0A1R3HWZ3</accession>
<dbReference type="Proteomes" id="UP000187203">
    <property type="component" value="Unassembled WGS sequence"/>
</dbReference>
<keyword evidence="1" id="KW-0106">Calcium</keyword>
<organism evidence="3 4">
    <name type="scientific">Corchorus olitorius</name>
    <dbReference type="NCBI Taxonomy" id="93759"/>
    <lineage>
        <taxon>Eukaryota</taxon>
        <taxon>Viridiplantae</taxon>
        <taxon>Streptophyta</taxon>
        <taxon>Embryophyta</taxon>
        <taxon>Tracheophyta</taxon>
        <taxon>Spermatophyta</taxon>
        <taxon>Magnoliopsida</taxon>
        <taxon>eudicotyledons</taxon>
        <taxon>Gunneridae</taxon>
        <taxon>Pentapetalae</taxon>
        <taxon>rosids</taxon>
        <taxon>malvids</taxon>
        <taxon>Malvales</taxon>
        <taxon>Malvaceae</taxon>
        <taxon>Grewioideae</taxon>
        <taxon>Apeibeae</taxon>
        <taxon>Corchorus</taxon>
    </lineage>
</organism>
<dbReference type="GO" id="GO:0005509">
    <property type="term" value="F:calcium ion binding"/>
    <property type="evidence" value="ECO:0007669"/>
    <property type="project" value="InterPro"/>
</dbReference>
<dbReference type="InterPro" id="IPR002048">
    <property type="entry name" value="EF_hand_dom"/>
</dbReference>
<dbReference type="PROSITE" id="PS00018">
    <property type="entry name" value="EF_HAND_1"/>
    <property type="match status" value="2"/>
</dbReference>
<dbReference type="OrthoDB" id="26525at2759"/>
<feature type="domain" description="EF-hand" evidence="2">
    <location>
        <begin position="17"/>
        <end position="52"/>
    </location>
</feature>
<dbReference type="SUPFAM" id="SSF47473">
    <property type="entry name" value="EF-hand"/>
    <property type="match status" value="1"/>
</dbReference>
<dbReference type="Gene3D" id="1.10.238.10">
    <property type="entry name" value="EF-hand"/>
    <property type="match status" value="1"/>
</dbReference>
<dbReference type="InterPro" id="IPR018247">
    <property type="entry name" value="EF_Hand_1_Ca_BS"/>
</dbReference>
<protein>
    <recommendedName>
        <fullName evidence="2">EF-hand domain-containing protein</fullName>
    </recommendedName>
</protein>
<evidence type="ECO:0000256" key="1">
    <source>
        <dbReference type="ARBA" id="ARBA00022837"/>
    </source>
</evidence>
<evidence type="ECO:0000313" key="4">
    <source>
        <dbReference type="Proteomes" id="UP000187203"/>
    </source>
</evidence>
<dbReference type="InterPro" id="IPR011992">
    <property type="entry name" value="EF-hand-dom_pair"/>
</dbReference>
<evidence type="ECO:0000313" key="3">
    <source>
        <dbReference type="EMBL" id="OMO74804.1"/>
    </source>
</evidence>
<name>A0A1R3HWZ3_9ROSI</name>
<dbReference type="EMBL" id="AWUE01019244">
    <property type="protein sequence ID" value="OMO74804.1"/>
    <property type="molecule type" value="Genomic_DNA"/>
</dbReference>
<comment type="caution">
    <text evidence="3">The sequence shown here is derived from an EMBL/GenBank/DDBJ whole genome shotgun (WGS) entry which is preliminary data.</text>
</comment>
<dbReference type="PROSITE" id="PS50222">
    <property type="entry name" value="EF_HAND_2"/>
    <property type="match status" value="2"/>
</dbReference>
<dbReference type="CDD" id="cd00051">
    <property type="entry name" value="EFh"/>
    <property type="match status" value="1"/>
</dbReference>
<reference evidence="4" key="1">
    <citation type="submission" date="2013-09" db="EMBL/GenBank/DDBJ databases">
        <title>Corchorus olitorius genome sequencing.</title>
        <authorList>
            <person name="Alam M."/>
            <person name="Haque M.S."/>
            <person name="Islam M.S."/>
            <person name="Emdad E.M."/>
            <person name="Islam M.M."/>
            <person name="Ahmed B."/>
            <person name="Halim A."/>
            <person name="Hossen Q.M.M."/>
            <person name="Hossain M.Z."/>
            <person name="Ahmed R."/>
            <person name="Khan M.M."/>
            <person name="Islam R."/>
            <person name="Rashid M.M."/>
            <person name="Khan S.A."/>
            <person name="Rahman M.S."/>
            <person name="Alam M."/>
            <person name="Yahiya A.S."/>
            <person name="Khan M.S."/>
            <person name="Azam M.S."/>
            <person name="Haque T."/>
            <person name="Lashkar M.Z.H."/>
            <person name="Akhand A.I."/>
            <person name="Morshed G."/>
            <person name="Roy S."/>
            <person name="Uddin K.S."/>
            <person name="Rabeya T."/>
            <person name="Hossain A.S."/>
            <person name="Chowdhury A."/>
            <person name="Snigdha A.R."/>
            <person name="Mortoza M.S."/>
            <person name="Matin S.A."/>
            <person name="Hoque S.M.E."/>
            <person name="Islam M.K."/>
            <person name="Roy D.K."/>
            <person name="Haider R."/>
            <person name="Moosa M.M."/>
            <person name="Elias S.M."/>
            <person name="Hasan A.M."/>
            <person name="Jahan S."/>
            <person name="Shafiuddin M."/>
            <person name="Mahmood N."/>
            <person name="Shommy N.S."/>
        </authorList>
    </citation>
    <scope>NUCLEOTIDE SEQUENCE [LARGE SCALE GENOMIC DNA]</scope>
    <source>
        <strain evidence="4">cv. O-4</strain>
    </source>
</reference>
<dbReference type="STRING" id="93759.A0A1R3HWZ3"/>
<dbReference type="SMART" id="SM00054">
    <property type="entry name" value="EFh"/>
    <property type="match status" value="2"/>
</dbReference>
<dbReference type="AlphaFoldDB" id="A0A1R3HWZ3"/>
<sequence length="95" mass="11006">MAPCHVPKPIEEPSYRASKQQLRKVFLDCDVDDNKVLTKEEVKAAFHRLGALFPGFRAWKALKRADKNRDGFITMDELDTLIDYAHKLEYVNIDL</sequence>